<keyword evidence="2" id="KW-1185">Reference proteome</keyword>
<dbReference type="AlphaFoldDB" id="A0A090RP88"/>
<accession>A0A090RP88</accession>
<organism evidence="1 2">
    <name type="scientific">Vibrio maritimus</name>
    <dbReference type="NCBI Taxonomy" id="990268"/>
    <lineage>
        <taxon>Bacteria</taxon>
        <taxon>Pseudomonadati</taxon>
        <taxon>Pseudomonadota</taxon>
        <taxon>Gammaproteobacteria</taxon>
        <taxon>Vibrionales</taxon>
        <taxon>Vibrionaceae</taxon>
        <taxon>Vibrio</taxon>
    </lineage>
</organism>
<name>A0A090RP88_9VIBR</name>
<evidence type="ECO:0000313" key="1">
    <source>
        <dbReference type="EMBL" id="GAL17076.1"/>
    </source>
</evidence>
<dbReference type="STRING" id="990268.JCM19235_5625"/>
<dbReference type="EMBL" id="BBMR01000001">
    <property type="protein sequence ID" value="GAL17076.1"/>
    <property type="molecule type" value="Genomic_DNA"/>
</dbReference>
<protein>
    <submittedName>
        <fullName evidence="1">Uncharacterized protein</fullName>
    </submittedName>
</protein>
<proteinExistence type="predicted"/>
<comment type="caution">
    <text evidence="1">The sequence shown here is derived from an EMBL/GenBank/DDBJ whole genome shotgun (WGS) entry which is preliminary data.</text>
</comment>
<gene>
    <name evidence="1" type="ORF">JCM19235_5625</name>
</gene>
<sequence length="50" mass="5588">MLRMVLSYLAIALYLRDAILTGSPFSKITTLQVTENTLVLSYQNDPVISL</sequence>
<dbReference type="Proteomes" id="UP000029228">
    <property type="component" value="Unassembled WGS sequence"/>
</dbReference>
<evidence type="ECO:0000313" key="2">
    <source>
        <dbReference type="Proteomes" id="UP000029228"/>
    </source>
</evidence>
<reference evidence="1 2" key="2">
    <citation type="submission" date="2014-09" db="EMBL/GenBank/DDBJ databases">
        <authorList>
            <consortium name="NBRP consortium"/>
            <person name="Sawabe T."/>
            <person name="Meirelles P."/>
            <person name="Nakanishi M."/>
            <person name="Sayaka M."/>
            <person name="Hattori M."/>
            <person name="Ohkuma M."/>
        </authorList>
    </citation>
    <scope>NUCLEOTIDE SEQUENCE [LARGE SCALE GENOMIC DNA]</scope>
    <source>
        <strain evidence="2">JCM19235</strain>
    </source>
</reference>
<reference evidence="1 2" key="1">
    <citation type="submission" date="2014-09" db="EMBL/GenBank/DDBJ databases">
        <title>Vibrio maritimus JCM 19235. (C45) whole genome shotgun sequence.</title>
        <authorList>
            <person name="Sawabe T."/>
            <person name="Meirelles P."/>
            <person name="Nakanishi M."/>
            <person name="Sayaka M."/>
            <person name="Hattori M."/>
            <person name="Ohkuma M."/>
        </authorList>
    </citation>
    <scope>NUCLEOTIDE SEQUENCE [LARGE SCALE GENOMIC DNA]</scope>
    <source>
        <strain evidence="2">JCM19235</strain>
    </source>
</reference>